<dbReference type="Proteomes" id="UP000469011">
    <property type="component" value="Unassembled WGS sequence"/>
</dbReference>
<reference evidence="3 4" key="1">
    <citation type="submission" date="2020-01" db="EMBL/GenBank/DDBJ databases">
        <title>Jiella pacifica sp. nov.</title>
        <authorList>
            <person name="Xue Z."/>
            <person name="Zhu S."/>
            <person name="Chen J."/>
            <person name="Yang J."/>
        </authorList>
    </citation>
    <scope>NUCLEOTIDE SEQUENCE [LARGE SCALE GENOMIC DNA]</scope>
    <source>
        <strain evidence="3 4">40Bstr34</strain>
    </source>
</reference>
<dbReference type="RefSeq" id="WP_163463282.1">
    <property type="nucleotide sequence ID" value="NZ_JAAAMG010000008.1"/>
</dbReference>
<keyword evidence="4" id="KW-1185">Reference proteome</keyword>
<sequence length="254" mass="26966">MQVEDIRRVIVVFAGLVLVTLPLLWLAPEKDGSRTVFEAVRSSRLAQSEARERAAERRAADERQGSVAGASAGGEDGAGAGNISPEPGTSAEPGSTAKDAPLERLPPRPPLSDESLRADTPKPQLLPRPVALDGARIAYRQGVIILPGVEAMPLDQRCGTGADAFPCGVMARTELRRFLRGRSIECDVPPDFGVRRGEATSACTVAGDDIGRWVVENGWGKATAGGPYVEAQAAAKKARRGVWQYDDATPTETQ</sequence>
<dbReference type="Gene3D" id="2.40.50.90">
    <property type="match status" value="1"/>
</dbReference>
<evidence type="ECO:0000313" key="3">
    <source>
        <dbReference type="EMBL" id="NDW05025.1"/>
    </source>
</evidence>
<evidence type="ECO:0000256" key="1">
    <source>
        <dbReference type="SAM" id="MobiDB-lite"/>
    </source>
</evidence>
<feature type="region of interest" description="Disordered" evidence="1">
    <location>
        <begin position="41"/>
        <end position="127"/>
    </location>
</feature>
<name>A0A6N9T496_9HYPH</name>
<protein>
    <recommendedName>
        <fullName evidence="5">Endonuclease YncB, thermonuclease family</fullName>
    </recommendedName>
</protein>
<keyword evidence="2" id="KW-1133">Transmembrane helix</keyword>
<proteinExistence type="predicted"/>
<feature type="transmembrane region" description="Helical" evidence="2">
    <location>
        <begin position="6"/>
        <end position="27"/>
    </location>
</feature>
<comment type="caution">
    <text evidence="3">The sequence shown here is derived from an EMBL/GenBank/DDBJ whole genome shotgun (WGS) entry which is preliminary data.</text>
</comment>
<evidence type="ECO:0000256" key="2">
    <source>
        <dbReference type="SAM" id="Phobius"/>
    </source>
</evidence>
<dbReference type="InterPro" id="IPR035437">
    <property type="entry name" value="SNase_OB-fold_sf"/>
</dbReference>
<evidence type="ECO:0000313" key="4">
    <source>
        <dbReference type="Proteomes" id="UP000469011"/>
    </source>
</evidence>
<dbReference type="EMBL" id="JAAAMG010000008">
    <property type="protein sequence ID" value="NDW05025.1"/>
    <property type="molecule type" value="Genomic_DNA"/>
</dbReference>
<organism evidence="3 4">
    <name type="scientific">Jiella pacifica</name>
    <dbReference type="NCBI Taxonomy" id="2696469"/>
    <lineage>
        <taxon>Bacteria</taxon>
        <taxon>Pseudomonadati</taxon>
        <taxon>Pseudomonadota</taxon>
        <taxon>Alphaproteobacteria</taxon>
        <taxon>Hyphomicrobiales</taxon>
        <taxon>Aurantimonadaceae</taxon>
        <taxon>Jiella</taxon>
    </lineage>
</organism>
<dbReference type="SUPFAM" id="SSF50199">
    <property type="entry name" value="Staphylococcal nuclease"/>
    <property type="match status" value="1"/>
</dbReference>
<evidence type="ECO:0008006" key="5">
    <source>
        <dbReference type="Google" id="ProtNLM"/>
    </source>
</evidence>
<gene>
    <name evidence="3" type="ORF">GTK09_11340</name>
</gene>
<dbReference type="AlphaFoldDB" id="A0A6N9T496"/>
<keyword evidence="2" id="KW-0472">Membrane</keyword>
<feature type="compositionally biased region" description="Gly residues" evidence="1">
    <location>
        <begin position="71"/>
        <end position="80"/>
    </location>
</feature>
<accession>A0A6N9T496</accession>
<keyword evidence="2" id="KW-0812">Transmembrane</keyword>
<feature type="compositionally biased region" description="Basic and acidic residues" evidence="1">
    <location>
        <begin position="49"/>
        <end position="64"/>
    </location>
</feature>